<comment type="caution">
    <text evidence="11">The sequence shown here is derived from an EMBL/GenBank/DDBJ whole genome shotgun (WGS) entry which is preliminary data.</text>
</comment>
<evidence type="ECO:0000256" key="5">
    <source>
        <dbReference type="ARBA" id="ARBA00022694"/>
    </source>
</evidence>
<evidence type="ECO:0000256" key="4">
    <source>
        <dbReference type="ARBA" id="ARBA00022490"/>
    </source>
</evidence>
<keyword evidence="4" id="KW-0963">Cytoplasm</keyword>
<comment type="similarity">
    <text evidence="2">Belongs to the TsaE family.</text>
</comment>
<sequence>MKLTTHSEKETRDAAHKLAAVIIQAKPRKHALVFGLTGELGAGKTLFIKALAKSLGVSERVSSPSFLIFRTYKINLPQFQKLHHVDAYRLKDPKDIVSLGFDTMIGDSHSIMVIEWAEKIKTLLTKNTHWIIFHHSDKPTERTIEGLPITL</sequence>
<proteinExistence type="inferred from homology"/>
<dbReference type="NCBIfam" id="TIGR00150">
    <property type="entry name" value="T6A_YjeE"/>
    <property type="match status" value="1"/>
</dbReference>
<dbReference type="EMBL" id="LAZR01054289">
    <property type="protein sequence ID" value="KKK78872.1"/>
    <property type="molecule type" value="Genomic_DNA"/>
</dbReference>
<gene>
    <name evidence="11" type="ORF">LCGC14_2839190</name>
</gene>
<keyword evidence="8" id="KW-0067">ATP-binding</keyword>
<evidence type="ECO:0000313" key="11">
    <source>
        <dbReference type="EMBL" id="KKK78872.1"/>
    </source>
</evidence>
<dbReference type="GO" id="GO:0005524">
    <property type="term" value="F:ATP binding"/>
    <property type="evidence" value="ECO:0007669"/>
    <property type="project" value="UniProtKB-KW"/>
</dbReference>
<dbReference type="Pfam" id="PF02367">
    <property type="entry name" value="TsaE"/>
    <property type="match status" value="1"/>
</dbReference>
<keyword evidence="5" id="KW-0819">tRNA processing</keyword>
<dbReference type="InterPro" id="IPR027417">
    <property type="entry name" value="P-loop_NTPase"/>
</dbReference>
<dbReference type="Gene3D" id="3.40.50.300">
    <property type="entry name" value="P-loop containing nucleotide triphosphate hydrolases"/>
    <property type="match status" value="1"/>
</dbReference>
<dbReference type="GO" id="GO:0002949">
    <property type="term" value="P:tRNA threonylcarbamoyladenosine modification"/>
    <property type="evidence" value="ECO:0007669"/>
    <property type="project" value="InterPro"/>
</dbReference>
<dbReference type="SUPFAM" id="SSF52540">
    <property type="entry name" value="P-loop containing nucleoside triphosphate hydrolases"/>
    <property type="match status" value="1"/>
</dbReference>
<keyword evidence="9" id="KW-0460">Magnesium</keyword>
<dbReference type="PANTHER" id="PTHR33540:SF2">
    <property type="entry name" value="TRNA THREONYLCARBAMOYLADENOSINE BIOSYNTHESIS PROTEIN TSAE"/>
    <property type="match status" value="1"/>
</dbReference>
<dbReference type="GO" id="GO:0046872">
    <property type="term" value="F:metal ion binding"/>
    <property type="evidence" value="ECO:0007669"/>
    <property type="project" value="UniProtKB-KW"/>
</dbReference>
<protein>
    <recommendedName>
        <fullName evidence="3">tRNA threonylcarbamoyladenosine biosynthesis protein TsaE</fullName>
    </recommendedName>
    <alternativeName>
        <fullName evidence="10">t(6)A37 threonylcarbamoyladenosine biosynthesis protein TsaE</fullName>
    </alternativeName>
</protein>
<dbReference type="InterPro" id="IPR003442">
    <property type="entry name" value="T6A_TsaE"/>
</dbReference>
<name>A0A0F8YBR6_9ZZZZ</name>
<keyword evidence="7" id="KW-0547">Nucleotide-binding</keyword>
<evidence type="ECO:0000256" key="8">
    <source>
        <dbReference type="ARBA" id="ARBA00022840"/>
    </source>
</evidence>
<keyword evidence="6" id="KW-0479">Metal-binding</keyword>
<dbReference type="AlphaFoldDB" id="A0A0F8YBR6"/>
<evidence type="ECO:0000256" key="3">
    <source>
        <dbReference type="ARBA" id="ARBA00019010"/>
    </source>
</evidence>
<dbReference type="PANTHER" id="PTHR33540">
    <property type="entry name" value="TRNA THREONYLCARBAMOYLADENOSINE BIOSYNTHESIS PROTEIN TSAE"/>
    <property type="match status" value="1"/>
</dbReference>
<reference evidence="11" key="1">
    <citation type="journal article" date="2015" name="Nature">
        <title>Complex archaea that bridge the gap between prokaryotes and eukaryotes.</title>
        <authorList>
            <person name="Spang A."/>
            <person name="Saw J.H."/>
            <person name="Jorgensen S.L."/>
            <person name="Zaremba-Niedzwiedzka K."/>
            <person name="Martijn J."/>
            <person name="Lind A.E."/>
            <person name="van Eijk R."/>
            <person name="Schleper C."/>
            <person name="Guy L."/>
            <person name="Ettema T.J."/>
        </authorList>
    </citation>
    <scope>NUCLEOTIDE SEQUENCE</scope>
</reference>
<accession>A0A0F8YBR6</accession>
<comment type="subcellular location">
    <subcellularLocation>
        <location evidence="1">Cytoplasm</location>
    </subcellularLocation>
</comment>
<evidence type="ECO:0000256" key="7">
    <source>
        <dbReference type="ARBA" id="ARBA00022741"/>
    </source>
</evidence>
<evidence type="ECO:0000256" key="9">
    <source>
        <dbReference type="ARBA" id="ARBA00022842"/>
    </source>
</evidence>
<evidence type="ECO:0000256" key="1">
    <source>
        <dbReference type="ARBA" id="ARBA00004496"/>
    </source>
</evidence>
<evidence type="ECO:0000256" key="2">
    <source>
        <dbReference type="ARBA" id="ARBA00007599"/>
    </source>
</evidence>
<evidence type="ECO:0000256" key="10">
    <source>
        <dbReference type="ARBA" id="ARBA00032441"/>
    </source>
</evidence>
<organism evidence="11">
    <name type="scientific">marine sediment metagenome</name>
    <dbReference type="NCBI Taxonomy" id="412755"/>
    <lineage>
        <taxon>unclassified sequences</taxon>
        <taxon>metagenomes</taxon>
        <taxon>ecological metagenomes</taxon>
    </lineage>
</organism>
<dbReference type="GO" id="GO:0005737">
    <property type="term" value="C:cytoplasm"/>
    <property type="evidence" value="ECO:0007669"/>
    <property type="project" value="UniProtKB-SubCell"/>
</dbReference>
<evidence type="ECO:0000256" key="6">
    <source>
        <dbReference type="ARBA" id="ARBA00022723"/>
    </source>
</evidence>